<keyword evidence="4 5" id="KW-0720">Serine protease</keyword>
<reference evidence="10" key="1">
    <citation type="journal article" date="2019" name="Int. J. Syst. Evol. Microbiol.">
        <title>The Global Catalogue of Microorganisms (GCM) 10K type strain sequencing project: providing services to taxonomists for standard genome sequencing and annotation.</title>
        <authorList>
            <consortium name="The Broad Institute Genomics Platform"/>
            <consortium name="The Broad Institute Genome Sequencing Center for Infectious Disease"/>
            <person name="Wu L."/>
            <person name="Ma J."/>
        </authorList>
    </citation>
    <scope>NUCLEOTIDE SEQUENCE [LARGE SCALE GENOMIC DNA]</scope>
    <source>
        <strain evidence="10">GH52</strain>
    </source>
</reference>
<gene>
    <name evidence="9" type="ORF">ACFSJH_07555</name>
</gene>
<accession>A0ABW4YIL2</accession>
<keyword evidence="10" id="KW-1185">Reference proteome</keyword>
<dbReference type="EMBL" id="JBHUHO010000020">
    <property type="protein sequence ID" value="MFD2115585.1"/>
    <property type="molecule type" value="Genomic_DNA"/>
</dbReference>
<evidence type="ECO:0000256" key="2">
    <source>
        <dbReference type="ARBA" id="ARBA00022670"/>
    </source>
</evidence>
<name>A0ABW4YIL2_9BACL</name>
<protein>
    <submittedName>
        <fullName evidence="9">S8 family serine peptidase</fullName>
    </submittedName>
</protein>
<dbReference type="CDD" id="cd07473">
    <property type="entry name" value="Peptidases_S8_Subtilisin_like"/>
    <property type="match status" value="1"/>
</dbReference>
<dbReference type="SUPFAM" id="SSF52743">
    <property type="entry name" value="Subtilisin-like"/>
    <property type="match status" value="1"/>
</dbReference>
<evidence type="ECO:0000256" key="6">
    <source>
        <dbReference type="RuleBase" id="RU003355"/>
    </source>
</evidence>
<evidence type="ECO:0000256" key="4">
    <source>
        <dbReference type="ARBA" id="ARBA00022825"/>
    </source>
</evidence>
<dbReference type="PRINTS" id="PR00723">
    <property type="entry name" value="SUBTILISIN"/>
</dbReference>
<dbReference type="InterPro" id="IPR015500">
    <property type="entry name" value="Peptidase_S8_subtilisin-rel"/>
</dbReference>
<organism evidence="9 10">
    <name type="scientific">Paenibacillus yanchengensis</name>
    <dbReference type="NCBI Taxonomy" id="2035833"/>
    <lineage>
        <taxon>Bacteria</taxon>
        <taxon>Bacillati</taxon>
        <taxon>Bacillota</taxon>
        <taxon>Bacilli</taxon>
        <taxon>Bacillales</taxon>
        <taxon>Paenibacillaceae</taxon>
        <taxon>Paenibacillus</taxon>
    </lineage>
</organism>
<evidence type="ECO:0000259" key="8">
    <source>
        <dbReference type="Pfam" id="PF00082"/>
    </source>
</evidence>
<proteinExistence type="inferred from homology"/>
<evidence type="ECO:0000256" key="5">
    <source>
        <dbReference type="PROSITE-ProRule" id="PRU01240"/>
    </source>
</evidence>
<comment type="similarity">
    <text evidence="1 5 6">Belongs to the peptidase S8 family.</text>
</comment>
<evidence type="ECO:0000313" key="9">
    <source>
        <dbReference type="EMBL" id="MFD2115585.1"/>
    </source>
</evidence>
<keyword evidence="7" id="KW-0732">Signal</keyword>
<dbReference type="InterPro" id="IPR023828">
    <property type="entry name" value="Peptidase_S8_Ser-AS"/>
</dbReference>
<dbReference type="Pfam" id="PF00082">
    <property type="entry name" value="Peptidase_S8"/>
    <property type="match status" value="1"/>
</dbReference>
<feature type="active site" description="Charge relay system" evidence="5">
    <location>
        <position position="203"/>
    </location>
</feature>
<dbReference type="PANTHER" id="PTHR43399:SF4">
    <property type="entry name" value="CELL WALL-ASSOCIATED PROTEASE"/>
    <property type="match status" value="1"/>
</dbReference>
<dbReference type="PROSITE" id="PS00136">
    <property type="entry name" value="SUBTILASE_ASP"/>
    <property type="match status" value="1"/>
</dbReference>
<dbReference type="InterPro" id="IPR023827">
    <property type="entry name" value="Peptidase_S8_Asp-AS"/>
</dbReference>
<dbReference type="Gene3D" id="3.40.50.200">
    <property type="entry name" value="Peptidase S8/S53 domain"/>
    <property type="match status" value="1"/>
</dbReference>
<dbReference type="PROSITE" id="PS00138">
    <property type="entry name" value="SUBTILASE_SER"/>
    <property type="match status" value="1"/>
</dbReference>
<dbReference type="InterPro" id="IPR034204">
    <property type="entry name" value="PfSUB1-like_cat_dom"/>
</dbReference>
<feature type="signal peptide" evidence="7">
    <location>
        <begin position="1"/>
        <end position="20"/>
    </location>
</feature>
<dbReference type="PANTHER" id="PTHR43399">
    <property type="entry name" value="SUBTILISIN-RELATED"/>
    <property type="match status" value="1"/>
</dbReference>
<comment type="caution">
    <text evidence="9">The sequence shown here is derived from an EMBL/GenBank/DDBJ whole genome shotgun (WGS) entry which is preliminary data.</text>
</comment>
<feature type="active site" description="Charge relay system" evidence="5">
    <location>
        <position position="261"/>
    </location>
</feature>
<dbReference type="PROSITE" id="PS00137">
    <property type="entry name" value="SUBTILASE_HIS"/>
    <property type="match status" value="1"/>
</dbReference>
<dbReference type="InterPro" id="IPR022398">
    <property type="entry name" value="Peptidase_S8_His-AS"/>
</dbReference>
<feature type="active site" description="Charge relay system" evidence="5">
    <location>
        <position position="415"/>
    </location>
</feature>
<evidence type="ECO:0000256" key="7">
    <source>
        <dbReference type="SAM" id="SignalP"/>
    </source>
</evidence>
<dbReference type="RefSeq" id="WP_377770877.1">
    <property type="nucleotide sequence ID" value="NZ_JBHUHO010000020.1"/>
</dbReference>
<dbReference type="PROSITE" id="PS51892">
    <property type="entry name" value="SUBTILASE"/>
    <property type="match status" value="1"/>
</dbReference>
<dbReference type="InterPro" id="IPR000209">
    <property type="entry name" value="Peptidase_S8/S53_dom"/>
</dbReference>
<feature type="chain" id="PRO_5046794022" evidence="7">
    <location>
        <begin position="21"/>
        <end position="1195"/>
    </location>
</feature>
<dbReference type="InterPro" id="IPR051048">
    <property type="entry name" value="Peptidase_S8/S53_subtilisin"/>
</dbReference>
<keyword evidence="3 5" id="KW-0378">Hydrolase</keyword>
<dbReference type="Gene3D" id="2.60.120.380">
    <property type="match status" value="3"/>
</dbReference>
<keyword evidence="2 5" id="KW-0645">Protease</keyword>
<evidence type="ECO:0000256" key="3">
    <source>
        <dbReference type="ARBA" id="ARBA00022801"/>
    </source>
</evidence>
<dbReference type="SUPFAM" id="SSF89260">
    <property type="entry name" value="Collagen-binding domain"/>
    <property type="match status" value="1"/>
</dbReference>
<evidence type="ECO:0000313" key="10">
    <source>
        <dbReference type="Proteomes" id="UP001597362"/>
    </source>
</evidence>
<dbReference type="Proteomes" id="UP001597362">
    <property type="component" value="Unassembled WGS sequence"/>
</dbReference>
<evidence type="ECO:0000256" key="1">
    <source>
        <dbReference type="ARBA" id="ARBA00011073"/>
    </source>
</evidence>
<dbReference type="InterPro" id="IPR036852">
    <property type="entry name" value="Peptidase_S8/S53_dom_sf"/>
</dbReference>
<sequence length="1195" mass="131703">MHWVKKLTLSLGLMSLIVNMASFNEPIIAKESSSNDYSFVSLDHTNSKKEIVSKEASSEKISQNSKYDIPSREDKEIIVKYKDETKAQGTKNKVKRGFSVKEGADQAKKMSKKTELLVVEGKEDISQVINEFKKDPNVIYAQKNYRLLPATFPTDSLWSSQWSLHNSGQHISGQDGIPDIDVGAAEAWGISTGSPDVIVGVLDTGIDITHPELSSTIYINSGEIPGNGLDDDGNGYIDDVSGYDFANGDHTVFDNDTADLHGTHIAGIIAASANGDGVVGIAPQVKVMSLKFIHGSYGYTSDAIEAIEYAQQMGVKIINTSWGGLDYNQALLDAMQNSNILFVSAAGNNGKDLNTQPFYPASFEIPNIINVAAVNQRGDLAQFSNYGSSVDLAAPGVHIMSTLPNNQFGFLSGTSMAAPYVTGTAALLFSADPSLSVQNAKSVLESNGLRLSTLTGKIPSEMMVHAHKALARLGISDFVFPVDENTRSEGSTVEEDLYNLLNIIPTLPESMLPEAPSITDTTYPENMEGIQATPSLTVSNITGTSMTVNATFPISGQYGNGLSYYDNKTGTWIDITGTWSSASGSYQVENLDEGSHYLVKLFWYTDSSNSWLRKDISFQIETPYVTPEVLNRRDGTYVYTNLESVDTSVITSGNFTRWLNHLDTVYLAYQDLVDIVPYGGQKIEIKSTRNNHPGYWATSGNPILWSQIGVKKELMSINNNDDWSFGITHEISHEFDQNVWNFNGEFWANFKMYYAIEQNNGIVYHGGVKYTGSQLKNYYKTDSQWSYDKTFALGTYHHDALTYSFIKLKDIIGWAPFKSTFRELSTIPANQLPTSNSGKFNLFISTLKHFSNYDVLSVFSASEKQLITNALGGSILYDDYGNTLLTAGTITLGNGLEATINYGGDQDYFKFTVASPGIYTISTTGSTDTYGYLLDNNGNQLTFNDDSNGSNFAITHNLSAGQVYYIHVRHYSSSNTGPYTLSLTQQNVLPTAIHLNTMYNANISVPDEENVFSYQPLTNGVYSFQTFGNMDTVMELYDQQDIDIAFNDDFNGLLTSNVTAELYANRTYYLKVYHYYEASIGNYSLLATQVDDNVDGENILLNSPLNRMINYAGDEDIYIFTPSVSRAYTFSTSGSTDTMGSLYDSSKNVIAHNDDSSGNLNFSITHSLTANQTYSIKVRAYRSQISNVSYTLTVQ</sequence>
<feature type="domain" description="Peptidase S8/S53" evidence="8">
    <location>
        <begin position="196"/>
        <end position="447"/>
    </location>
</feature>